<dbReference type="STRING" id="1229726.GRFL_1824"/>
<evidence type="ECO:0000313" key="1">
    <source>
        <dbReference type="EMBL" id="APU68548.1"/>
    </source>
</evidence>
<reference evidence="1 2" key="1">
    <citation type="submission" date="2016-07" db="EMBL/GenBank/DDBJ databases">
        <title>Multi-omics approach to identify versatile polysaccharide utilization systems of a marine flavobacterium Gramella flava.</title>
        <authorList>
            <person name="Tang K."/>
        </authorList>
    </citation>
    <scope>NUCLEOTIDE SEQUENCE [LARGE SCALE GENOMIC DNA]</scope>
    <source>
        <strain evidence="1 2">JLT2011</strain>
    </source>
</reference>
<evidence type="ECO:0000313" key="2">
    <source>
        <dbReference type="Proteomes" id="UP000186230"/>
    </source>
</evidence>
<keyword evidence="2" id="KW-1185">Reference proteome</keyword>
<gene>
    <name evidence="1" type="ORF">GRFL_1824</name>
</gene>
<dbReference type="EMBL" id="CP016359">
    <property type="protein sequence ID" value="APU68548.1"/>
    <property type="molecule type" value="Genomic_DNA"/>
</dbReference>
<organism evidence="1 2">
    <name type="scientific">Christiangramia flava JLT2011</name>
    <dbReference type="NCBI Taxonomy" id="1229726"/>
    <lineage>
        <taxon>Bacteria</taxon>
        <taxon>Pseudomonadati</taxon>
        <taxon>Bacteroidota</taxon>
        <taxon>Flavobacteriia</taxon>
        <taxon>Flavobacteriales</taxon>
        <taxon>Flavobacteriaceae</taxon>
        <taxon>Christiangramia</taxon>
    </lineage>
</organism>
<dbReference type="AlphaFoldDB" id="A0A1L7I4K6"/>
<sequence>MNNRPNFTKVTGSIFLIISCMLLVKSSGVGAGIFLFFIVLMSLASLTILLVPLRIFRYPLILATFLILLFTEIFLF</sequence>
<proteinExistence type="predicted"/>
<dbReference type="KEGG" id="gfl:GRFL_1824"/>
<protein>
    <submittedName>
        <fullName evidence="1">Uncharacterized protein</fullName>
    </submittedName>
</protein>
<dbReference type="Proteomes" id="UP000186230">
    <property type="component" value="Chromosome"/>
</dbReference>
<accession>A0A1L7I4K6</accession>
<dbReference type="PROSITE" id="PS51257">
    <property type="entry name" value="PROKAR_LIPOPROTEIN"/>
    <property type="match status" value="1"/>
</dbReference>
<name>A0A1L7I4K6_9FLAO</name>